<feature type="non-terminal residue" evidence="6">
    <location>
        <position position="1"/>
    </location>
</feature>
<feature type="domain" description="CNH" evidence="5">
    <location>
        <begin position="1"/>
        <end position="105"/>
    </location>
</feature>
<dbReference type="Pfam" id="PF10366">
    <property type="entry name" value="Vps39_1"/>
    <property type="match status" value="1"/>
</dbReference>
<dbReference type="InterPro" id="IPR001180">
    <property type="entry name" value="CNH_dom"/>
</dbReference>
<reference evidence="6" key="2">
    <citation type="submission" date="2020-11" db="EMBL/GenBank/DDBJ databases">
        <authorList>
            <person name="McCartney M.A."/>
            <person name="Auch B."/>
            <person name="Kono T."/>
            <person name="Mallez S."/>
            <person name="Becker A."/>
            <person name="Gohl D.M."/>
            <person name="Silverstein K.A.T."/>
            <person name="Koren S."/>
            <person name="Bechman K.B."/>
            <person name="Herman A."/>
            <person name="Abrahante J.E."/>
            <person name="Garbe J."/>
        </authorList>
    </citation>
    <scope>NUCLEOTIDE SEQUENCE</scope>
    <source>
        <strain evidence="6">Duluth1</strain>
        <tissue evidence="6">Whole animal</tissue>
    </source>
</reference>
<dbReference type="PROSITE" id="PS50219">
    <property type="entry name" value="CNH"/>
    <property type="match status" value="1"/>
</dbReference>
<dbReference type="InterPro" id="IPR019452">
    <property type="entry name" value="VPS39/TGF_beta_rcpt-assoc_1"/>
</dbReference>
<dbReference type="GO" id="GO:0006886">
    <property type="term" value="P:intracellular protein transport"/>
    <property type="evidence" value="ECO:0007669"/>
    <property type="project" value="UniProtKB-UniRule"/>
</dbReference>
<dbReference type="InterPro" id="IPR000547">
    <property type="entry name" value="Clathrin_H-chain/VPS_repeat"/>
</dbReference>
<dbReference type="GO" id="GO:0034058">
    <property type="term" value="P:endosomal vesicle fusion"/>
    <property type="evidence" value="ECO:0007669"/>
    <property type="project" value="TreeGrafter"/>
</dbReference>
<dbReference type="Proteomes" id="UP000828390">
    <property type="component" value="Unassembled WGS sequence"/>
</dbReference>
<reference evidence="6" key="1">
    <citation type="journal article" date="2019" name="bioRxiv">
        <title>The Genome of the Zebra Mussel, Dreissena polymorpha: A Resource for Invasive Species Research.</title>
        <authorList>
            <person name="McCartney M.A."/>
            <person name="Auch B."/>
            <person name="Kono T."/>
            <person name="Mallez S."/>
            <person name="Zhang Y."/>
            <person name="Obille A."/>
            <person name="Becker A."/>
            <person name="Abrahante J.E."/>
            <person name="Garbe J."/>
            <person name="Badalamenti J.P."/>
            <person name="Herman A."/>
            <person name="Mangelson H."/>
            <person name="Liachko I."/>
            <person name="Sullivan S."/>
            <person name="Sone E.D."/>
            <person name="Koren S."/>
            <person name="Silverstein K.A.T."/>
            <person name="Beckman K.B."/>
            <person name="Gohl D.M."/>
        </authorList>
    </citation>
    <scope>NUCLEOTIDE SEQUENCE</scope>
    <source>
        <strain evidence="6">Duluth1</strain>
        <tissue evidence="6">Whole animal</tissue>
    </source>
</reference>
<dbReference type="PANTHER" id="PTHR12894:SF49">
    <property type="entry name" value="VAM6_VPS39-LIKE PROTEIN"/>
    <property type="match status" value="1"/>
</dbReference>
<name>A0A9D4LKJ9_DREPO</name>
<evidence type="ECO:0000256" key="2">
    <source>
        <dbReference type="ARBA" id="ARBA00023136"/>
    </source>
</evidence>
<dbReference type="GO" id="GO:0005737">
    <property type="term" value="C:cytoplasm"/>
    <property type="evidence" value="ECO:0007669"/>
    <property type="project" value="TreeGrafter"/>
</dbReference>
<dbReference type="PANTHER" id="PTHR12894">
    <property type="entry name" value="CNH DOMAIN CONTAINING"/>
    <property type="match status" value="1"/>
</dbReference>
<dbReference type="Pfam" id="PF00780">
    <property type="entry name" value="CNH"/>
    <property type="match status" value="1"/>
</dbReference>
<gene>
    <name evidence="6" type="ORF">DPMN_102057</name>
</gene>
<proteinExistence type="inferred from homology"/>
<evidence type="ECO:0000256" key="4">
    <source>
        <dbReference type="PROSITE-ProRule" id="PRU01006"/>
    </source>
</evidence>
<comment type="similarity">
    <text evidence="3">Belongs to the VAM6/VPS39 family.</text>
</comment>
<sequence length="715" mass="82039">VGSGDPKELFPLGSRQTDPVIARYEDQGFVLGRDDMSIIVDINGLPTQKYGVKWTDIPISMVHENPYVISILPKMIEVRTVEPNLLIQSISLQNATCICQGQGQLYVASSNHVWRLNPVSVSSQIRQLVSNKEFELALKLANMTEEPLEDKKIRIDHIKQLFAVNLFCKLQFEESMKIFVELDTDPSHVIGLYPNLLPPEFRKKLEYPEPLPKLEGGDLEKGLLALTDYLNDKKRKLNKKQFVMTTAIKEGNDTISSKEQLAQIIDTTLLKCYLQVGHVTQIIDTTLLKCYLQTNDALVASLLRLPDNNVHVEEAERSLKKKEKYSELIILYEKKELHEKALSTLMKQATRPNSLLQGCDRTVQYLQRLGPDHLKLIFEYAKWVIEKYPEEGLKIFTEDLSEVENLPRSQVLGYLEGLNKGSKDLAIMYLDHVITNWHDTNEDLHSRYAQLLRDRVQASMEEYLRGLPEGHIPALAGKEPGRLGEYRSKLIHFLDNSMYYKPEELLPRYPMNRFYEERAILLGRLGRHEVALGLYIVVLNDHALAEKYCQKYYKKDTPANKDVYYYLLKVYLQPPDPSSLGLTAFKEGQRPRPDKDQALRIMEEHAGCIDTTKALELLPPDTKIESILTFMEKVLELKAATKHSASVLRNMLYSESLHVHEQRMFYEKEKVVITDLKNCTVCKKRIGNSFFARYPNGVIVHYGCCKEPKVPPGDT</sequence>
<dbReference type="GO" id="GO:0006914">
    <property type="term" value="P:autophagy"/>
    <property type="evidence" value="ECO:0007669"/>
    <property type="project" value="TreeGrafter"/>
</dbReference>
<keyword evidence="2" id="KW-0472">Membrane</keyword>
<dbReference type="AlphaFoldDB" id="A0A9D4LKJ9"/>
<keyword evidence="7" id="KW-1185">Reference proteome</keyword>
<dbReference type="GO" id="GO:0012505">
    <property type="term" value="C:endomembrane system"/>
    <property type="evidence" value="ECO:0007669"/>
    <property type="project" value="UniProtKB-SubCell"/>
</dbReference>
<protein>
    <recommendedName>
        <fullName evidence="5">CNH domain-containing protein</fullName>
    </recommendedName>
</protein>
<dbReference type="GO" id="GO:0016020">
    <property type="term" value="C:membrane"/>
    <property type="evidence" value="ECO:0007669"/>
    <property type="project" value="TreeGrafter"/>
</dbReference>
<dbReference type="InterPro" id="IPR019453">
    <property type="entry name" value="VPS39/TGFA1_Znf"/>
</dbReference>
<dbReference type="Pfam" id="PF10367">
    <property type="entry name" value="zf-Vps39_C"/>
    <property type="match status" value="1"/>
</dbReference>
<evidence type="ECO:0000313" key="6">
    <source>
        <dbReference type="EMBL" id="KAH3859338.1"/>
    </source>
</evidence>
<dbReference type="PROSITE" id="PS50236">
    <property type="entry name" value="CHCR"/>
    <property type="match status" value="1"/>
</dbReference>
<accession>A0A9D4LKJ9</accession>
<evidence type="ECO:0000259" key="5">
    <source>
        <dbReference type="PROSITE" id="PS50219"/>
    </source>
</evidence>
<evidence type="ECO:0000313" key="7">
    <source>
        <dbReference type="Proteomes" id="UP000828390"/>
    </source>
</evidence>
<evidence type="ECO:0000256" key="3">
    <source>
        <dbReference type="ARBA" id="ARBA00038201"/>
    </source>
</evidence>
<feature type="repeat" description="CHCR" evidence="4">
    <location>
        <begin position="399"/>
        <end position="576"/>
    </location>
</feature>
<comment type="subcellular location">
    <subcellularLocation>
        <location evidence="1">Endomembrane system</location>
        <topology evidence="1">Peripheral membrane protein</topology>
    </subcellularLocation>
</comment>
<evidence type="ECO:0000256" key="1">
    <source>
        <dbReference type="ARBA" id="ARBA00004184"/>
    </source>
</evidence>
<dbReference type="InterPro" id="IPR032914">
    <property type="entry name" value="Vam6/VPS39/TRAP1"/>
</dbReference>
<dbReference type="EMBL" id="JAIWYP010000003">
    <property type="protein sequence ID" value="KAH3859338.1"/>
    <property type="molecule type" value="Genomic_DNA"/>
</dbReference>
<organism evidence="6 7">
    <name type="scientific">Dreissena polymorpha</name>
    <name type="common">Zebra mussel</name>
    <name type="synonym">Mytilus polymorpha</name>
    <dbReference type="NCBI Taxonomy" id="45954"/>
    <lineage>
        <taxon>Eukaryota</taxon>
        <taxon>Metazoa</taxon>
        <taxon>Spiralia</taxon>
        <taxon>Lophotrochozoa</taxon>
        <taxon>Mollusca</taxon>
        <taxon>Bivalvia</taxon>
        <taxon>Autobranchia</taxon>
        <taxon>Heteroconchia</taxon>
        <taxon>Euheterodonta</taxon>
        <taxon>Imparidentia</taxon>
        <taxon>Neoheterodontei</taxon>
        <taxon>Myida</taxon>
        <taxon>Dreissenoidea</taxon>
        <taxon>Dreissenidae</taxon>
        <taxon>Dreissena</taxon>
    </lineage>
</organism>
<comment type="caution">
    <text evidence="6">The sequence shown here is derived from an EMBL/GenBank/DDBJ whole genome shotgun (WGS) entry which is preliminary data.</text>
</comment>